<dbReference type="InterPro" id="IPR036187">
    <property type="entry name" value="DNA_mismatch_repair_MutS_sf"/>
</dbReference>
<dbReference type="Gene3D" id="3.40.50.300">
    <property type="entry name" value="P-loop containing nucleotide triphosphate hydrolases"/>
    <property type="match status" value="1"/>
</dbReference>
<dbReference type="PANTHER" id="PTHR11361">
    <property type="entry name" value="DNA MISMATCH REPAIR PROTEIN MUTS FAMILY MEMBER"/>
    <property type="match status" value="1"/>
</dbReference>
<dbReference type="RefSeq" id="WP_202750188.1">
    <property type="nucleotide sequence ID" value="NZ_JAESWC010000014.1"/>
</dbReference>
<dbReference type="PANTHER" id="PTHR11361:SF14">
    <property type="entry name" value="DNA MISMATCH REPAIR PROTEIN MUTS, TYPE 2"/>
    <property type="match status" value="1"/>
</dbReference>
<evidence type="ECO:0000256" key="1">
    <source>
        <dbReference type="ARBA" id="ARBA00022741"/>
    </source>
</evidence>
<proteinExistence type="predicted"/>
<name>A0ABS1TED5_9CLOT</name>
<evidence type="ECO:0000313" key="6">
    <source>
        <dbReference type="EMBL" id="MBL4937437.1"/>
    </source>
</evidence>
<keyword evidence="7" id="KW-1185">Reference proteome</keyword>
<dbReference type="SMART" id="SM00534">
    <property type="entry name" value="MUTSac"/>
    <property type="match status" value="1"/>
</dbReference>
<dbReference type="Pfam" id="PF00488">
    <property type="entry name" value="MutS_V"/>
    <property type="match status" value="1"/>
</dbReference>
<feature type="domain" description="DNA mismatch repair proteins mutS family" evidence="5">
    <location>
        <begin position="257"/>
        <end position="461"/>
    </location>
</feature>
<feature type="coiled-coil region" evidence="4">
    <location>
        <begin position="125"/>
        <end position="152"/>
    </location>
</feature>
<keyword evidence="3" id="KW-0238">DNA-binding</keyword>
<keyword evidence="1" id="KW-0547">Nucleotide-binding</keyword>
<dbReference type="SUPFAM" id="SSF52540">
    <property type="entry name" value="P-loop containing nucleoside triphosphate hydrolases"/>
    <property type="match status" value="1"/>
</dbReference>
<dbReference type="InterPro" id="IPR045076">
    <property type="entry name" value="MutS"/>
</dbReference>
<protein>
    <recommendedName>
        <fullName evidence="5">DNA mismatch repair proteins mutS family domain-containing protein</fullName>
    </recommendedName>
</protein>
<dbReference type="InterPro" id="IPR027417">
    <property type="entry name" value="P-loop_NTPase"/>
</dbReference>
<comment type="caution">
    <text evidence="6">The sequence shown here is derived from an EMBL/GenBank/DDBJ whole genome shotgun (WGS) entry which is preliminary data.</text>
</comment>
<evidence type="ECO:0000256" key="4">
    <source>
        <dbReference type="SAM" id="Coils"/>
    </source>
</evidence>
<keyword evidence="4" id="KW-0175">Coiled coil</keyword>
<dbReference type="SUPFAM" id="SSF48334">
    <property type="entry name" value="DNA repair protein MutS, domain III"/>
    <property type="match status" value="1"/>
</dbReference>
<evidence type="ECO:0000256" key="2">
    <source>
        <dbReference type="ARBA" id="ARBA00022840"/>
    </source>
</evidence>
<evidence type="ECO:0000259" key="5">
    <source>
        <dbReference type="SMART" id="SM00534"/>
    </source>
</evidence>
<dbReference type="EMBL" id="JAESWC010000014">
    <property type="protein sequence ID" value="MBL4937437.1"/>
    <property type="molecule type" value="Genomic_DNA"/>
</dbReference>
<dbReference type="Proteomes" id="UP000632377">
    <property type="component" value="Unassembled WGS sequence"/>
</dbReference>
<accession>A0ABS1TED5</accession>
<evidence type="ECO:0000256" key="3">
    <source>
        <dbReference type="ARBA" id="ARBA00023125"/>
    </source>
</evidence>
<gene>
    <name evidence="6" type="ORF">JK636_17080</name>
</gene>
<evidence type="ECO:0000313" key="7">
    <source>
        <dbReference type="Proteomes" id="UP000632377"/>
    </source>
</evidence>
<keyword evidence="2" id="KW-0067">ATP-binding</keyword>
<dbReference type="InterPro" id="IPR000432">
    <property type="entry name" value="DNA_mismatch_repair_MutS_C"/>
</dbReference>
<sequence>MTAFGIEEKKKLVPYSDREKLLEELNNIESFIESMLKNKASTGEIERVFCRVKDIRATAKRCRNLTTLDDVELYEIKYFALLIKELIEAYENLSLNISCIKLNSLEKVVSILDPEDKKLSTFYIYDSYSDKLRLIREKKKRLEELIFKESNEEEAAKLKAFRMKVVIEEQEEELIIRKDLTKKLSSFAELIEENINSIGRLDFLMAKSKLALSYGGIKPNISENMKISLKDMFNPEVSETLKAKGKSFVPVSIELNSGTTVITGANMGGKSVVLKTTVLNLLLVQYGFYVFAKEAEIPILSFIYFISDDMQSISKGLSTFGAEIVKLKEVIEDAQSSQGFIALDEFARGTNPKEGLYLVKAICKYLNIYKSVSVISTHYDGAVSENMTHYQVMGLKNIDFNLLRQKIKSDKINSVSLIQEHMDYRLEKVNTHSEVPKDALNICTLLGLQNDVIDIAREEYGNNGYGE</sequence>
<reference evidence="6 7" key="1">
    <citation type="submission" date="2021-01" db="EMBL/GenBank/DDBJ databases">
        <title>Genome public.</title>
        <authorList>
            <person name="Liu C."/>
            <person name="Sun Q."/>
        </authorList>
    </citation>
    <scope>NUCLEOTIDE SEQUENCE [LARGE SCALE GENOMIC DNA]</scope>
    <source>
        <strain evidence="6 7">YIM B02515</strain>
    </source>
</reference>
<organism evidence="6 7">
    <name type="scientific">Clostridium rhizosphaerae</name>
    <dbReference type="NCBI Taxonomy" id="2803861"/>
    <lineage>
        <taxon>Bacteria</taxon>
        <taxon>Bacillati</taxon>
        <taxon>Bacillota</taxon>
        <taxon>Clostridia</taxon>
        <taxon>Eubacteriales</taxon>
        <taxon>Clostridiaceae</taxon>
        <taxon>Clostridium</taxon>
    </lineage>
</organism>